<dbReference type="InterPro" id="IPR000953">
    <property type="entry name" value="Chromo/chromo_shadow_dom"/>
</dbReference>
<dbReference type="InterPro" id="IPR023780">
    <property type="entry name" value="Chromo_domain"/>
</dbReference>
<sequence length="376" mass="42454">TAVDNQPIGKGDITRQTIPLTLQVGLLHFEELSFFVISSPANPIILGFPWLQLCNTHMSWREGELTRWSPYCQNHYLKSSCFATSIESPINAKSTTLPREYHDLQEVVSKERATQLAPNHPWDCVIDLLPNAMLPKSKVYPLSLSESKAMEDYIEEALATGYIQPSTSLAAAGFFFIEKKNGGLWPCIDYQGLNNLTMRYPYPLPIVLVALEQLREAQVFSKLDLCSAYNLHDPISSLSHTEPILPPSIVLAPIRWNLVEEIQQVEVNKPPRPACPPSKLYVPTRLCPRVITMGARGTQQQTTTSNQLEIDGALAFRVHTLLNSWCHRNCLQYLVDWEGYGPEEHSWVDPNNILDPSLVKEFHRLHPNRPAPLPSL</sequence>
<feature type="domain" description="Chromo" evidence="2">
    <location>
        <begin position="316"/>
        <end position="374"/>
    </location>
</feature>
<dbReference type="Gene3D" id="2.40.50.40">
    <property type="match status" value="1"/>
</dbReference>
<protein>
    <recommendedName>
        <fullName evidence="2">Chromo domain-containing protein</fullName>
    </recommendedName>
</protein>
<accession>A0AAE0VB11</accession>
<dbReference type="Proteomes" id="UP001274896">
    <property type="component" value="Unassembled WGS sequence"/>
</dbReference>
<dbReference type="AlphaFoldDB" id="A0AAE0VB11"/>
<dbReference type="Gene3D" id="3.10.10.10">
    <property type="entry name" value="HIV Type 1 Reverse Transcriptase, subunit A, domain 1"/>
    <property type="match status" value="1"/>
</dbReference>
<dbReference type="Gene3D" id="3.30.70.270">
    <property type="match status" value="1"/>
</dbReference>
<dbReference type="InterPro" id="IPR043128">
    <property type="entry name" value="Rev_trsase/Diguanyl_cyclase"/>
</dbReference>
<dbReference type="SUPFAM" id="SSF56672">
    <property type="entry name" value="DNA/RNA polymerases"/>
    <property type="match status" value="1"/>
</dbReference>
<evidence type="ECO:0000259" key="2">
    <source>
        <dbReference type="PROSITE" id="PS50013"/>
    </source>
</evidence>
<feature type="non-terminal residue" evidence="3">
    <location>
        <position position="376"/>
    </location>
</feature>
<dbReference type="EMBL" id="JAUCMX010000005">
    <property type="protein sequence ID" value="KAK3546665.1"/>
    <property type="molecule type" value="Genomic_DNA"/>
</dbReference>
<name>A0AAE0VB11_9TELE</name>
<evidence type="ECO:0000256" key="1">
    <source>
        <dbReference type="ARBA" id="ARBA00004123"/>
    </source>
</evidence>
<dbReference type="InterPro" id="IPR043502">
    <property type="entry name" value="DNA/RNA_pol_sf"/>
</dbReference>
<comment type="caution">
    <text evidence="3">The sequence shown here is derived from an EMBL/GenBank/DDBJ whole genome shotgun (WGS) entry which is preliminary data.</text>
</comment>
<dbReference type="InterPro" id="IPR016197">
    <property type="entry name" value="Chromo-like_dom_sf"/>
</dbReference>
<dbReference type="PANTHER" id="PTHR15503">
    <property type="entry name" value="LDOC1 RELATED"/>
    <property type="match status" value="1"/>
</dbReference>
<dbReference type="PROSITE" id="PS50013">
    <property type="entry name" value="CHROMO_2"/>
    <property type="match status" value="1"/>
</dbReference>
<dbReference type="PANTHER" id="PTHR15503:SF22">
    <property type="entry name" value="TRANSPOSON TY3-I GAG POLYPROTEIN"/>
    <property type="match status" value="1"/>
</dbReference>
<evidence type="ECO:0000313" key="4">
    <source>
        <dbReference type="Proteomes" id="UP001274896"/>
    </source>
</evidence>
<organism evidence="3 4">
    <name type="scientific">Hemibagrus guttatus</name>
    <dbReference type="NCBI Taxonomy" id="175788"/>
    <lineage>
        <taxon>Eukaryota</taxon>
        <taxon>Metazoa</taxon>
        <taxon>Chordata</taxon>
        <taxon>Craniata</taxon>
        <taxon>Vertebrata</taxon>
        <taxon>Euteleostomi</taxon>
        <taxon>Actinopterygii</taxon>
        <taxon>Neopterygii</taxon>
        <taxon>Teleostei</taxon>
        <taxon>Ostariophysi</taxon>
        <taxon>Siluriformes</taxon>
        <taxon>Bagridae</taxon>
        <taxon>Hemibagrus</taxon>
    </lineage>
</organism>
<gene>
    <name evidence="3" type="ORF">QTP70_031406</name>
</gene>
<dbReference type="Pfam" id="PF00385">
    <property type="entry name" value="Chromo"/>
    <property type="match status" value="1"/>
</dbReference>
<evidence type="ECO:0000313" key="3">
    <source>
        <dbReference type="EMBL" id="KAK3546665.1"/>
    </source>
</evidence>
<comment type="subcellular location">
    <subcellularLocation>
        <location evidence="1">Nucleus</location>
    </subcellularLocation>
</comment>
<dbReference type="GO" id="GO:0005634">
    <property type="term" value="C:nucleus"/>
    <property type="evidence" value="ECO:0007669"/>
    <property type="project" value="UniProtKB-SubCell"/>
</dbReference>
<dbReference type="InterPro" id="IPR032567">
    <property type="entry name" value="RTL1-rel"/>
</dbReference>
<reference evidence="3" key="1">
    <citation type="submission" date="2023-06" db="EMBL/GenBank/DDBJ databases">
        <title>Male Hemibagrus guttatus genome.</title>
        <authorList>
            <person name="Bian C."/>
        </authorList>
    </citation>
    <scope>NUCLEOTIDE SEQUENCE</scope>
    <source>
        <strain evidence="3">Male_cb2023</strain>
        <tissue evidence="3">Muscle</tissue>
    </source>
</reference>
<keyword evidence="4" id="KW-1185">Reference proteome</keyword>
<proteinExistence type="predicted"/>
<dbReference type="SUPFAM" id="SSF54160">
    <property type="entry name" value="Chromo domain-like"/>
    <property type="match status" value="1"/>
</dbReference>